<evidence type="ECO:0008006" key="4">
    <source>
        <dbReference type="Google" id="ProtNLM"/>
    </source>
</evidence>
<comment type="caution">
    <text evidence="2">The sequence shown here is derived from an EMBL/GenBank/DDBJ whole genome shotgun (WGS) entry which is preliminary data.</text>
</comment>
<feature type="signal peptide" evidence="1">
    <location>
        <begin position="1"/>
        <end position="23"/>
    </location>
</feature>
<gene>
    <name evidence="2" type="ORF">LY90DRAFT_512879</name>
</gene>
<proteinExistence type="predicted"/>
<feature type="chain" id="PRO_5012892272" description="Scaffoldin" evidence="1">
    <location>
        <begin position="24"/>
        <end position="871"/>
    </location>
</feature>
<accession>A0A1Y2B3I7</accession>
<evidence type="ECO:0000313" key="3">
    <source>
        <dbReference type="Proteomes" id="UP000193920"/>
    </source>
</evidence>
<evidence type="ECO:0000256" key="1">
    <source>
        <dbReference type="SAM" id="SignalP"/>
    </source>
</evidence>
<keyword evidence="3" id="KW-1185">Reference proteome</keyword>
<organism evidence="2 3">
    <name type="scientific">Neocallimastix californiae</name>
    <dbReference type="NCBI Taxonomy" id="1754190"/>
    <lineage>
        <taxon>Eukaryota</taxon>
        <taxon>Fungi</taxon>
        <taxon>Fungi incertae sedis</taxon>
        <taxon>Chytridiomycota</taxon>
        <taxon>Chytridiomycota incertae sedis</taxon>
        <taxon>Neocallimastigomycetes</taxon>
        <taxon>Neocallimastigales</taxon>
        <taxon>Neocallimastigaceae</taxon>
        <taxon>Neocallimastix</taxon>
    </lineage>
</organism>
<sequence>MFGIKILSLIGLLFISQILSVSASGTCSFTTATTSNCEVGSCTETDDFGYHKEGNYIMKVTGTSACTPVTVPGIYKTVDGKYYSVNYSTKQASEVDKVQGCTAGKVDTTDGKFCLDDTSKLEWGDEKKYMYVDAGTIFSESSSATIILKSSDETSIVKDETQIDTKGVYVDFNTKLIKDRNENFCSGTILNKLYTCTSGVCTEGNADVQGSDNPYMIKNANDDAYHLYLFTVGGDNKLTIVKRANDNGIYAYTNNNPSDITYGTKVTEFNEDTLPGNTYLYYCKESECTLTEGYIRHGKTSGSEKLAYCAGTTDSACTDINDTEKTCTQATEIGNVQLAEGTPKIFKLCVENSGTETLKDVSAGGDFVTKNNSNKYIKYNVSDSLIAKVVQENGYYLVGNDNTFIKTPGDVTIGTGGNLITCSDNDCTEKKTPTGYFVDGSTNGLITCTSGAGNTCTLATSGITTGYYVNADGKLVSCSSNSCSIVNAVSNSFYINSGDATKLISCDAPDHCIVEEIALGLYKTETPETTIIKCESTTECESVTITNLSAVACSSGNNTGKLVADGKLCLDGTDGGIAKGFGGSGKWVVGYGEGGIFGSKISSGSYGIVDISNTKIVLSVTETTENYYCKNDSTLEVTNNPSSCTGGTSAIPVCNNDGVCSSSTECDLVNFSPACIDNGYNLKSNKVYYCDSERATGDKCQDVATIGYFVNYEAGNIKNAFKCPTASTCENYSVTLTECDAGNIGLLYKSGESGSEVAHLCLNTGKGADMTDANTGNYILAYHATNNLFELSSTEYAMVAITKNTVTLNTTYKENSTLKYVYTNADYKVLVRGKDVCVASSIIEFDYNTNNNGKCSLTSAENNVCLIFINV</sequence>
<dbReference type="AlphaFoldDB" id="A0A1Y2B3I7"/>
<name>A0A1Y2B3I7_9FUNG</name>
<dbReference type="Proteomes" id="UP000193920">
    <property type="component" value="Unassembled WGS sequence"/>
</dbReference>
<reference evidence="2 3" key="1">
    <citation type="submission" date="2016-08" db="EMBL/GenBank/DDBJ databases">
        <title>A Parts List for Fungal Cellulosomes Revealed by Comparative Genomics.</title>
        <authorList>
            <consortium name="DOE Joint Genome Institute"/>
            <person name="Haitjema C.H."/>
            <person name="Gilmore S.P."/>
            <person name="Henske J.K."/>
            <person name="Solomon K.V."/>
            <person name="De Groot R."/>
            <person name="Kuo A."/>
            <person name="Mondo S.J."/>
            <person name="Salamov A.A."/>
            <person name="Labutti K."/>
            <person name="Zhao Z."/>
            <person name="Chiniquy J."/>
            <person name="Barry K."/>
            <person name="Brewer H.M."/>
            <person name="Purvine S.O."/>
            <person name="Wright A.T."/>
            <person name="Boxma B."/>
            <person name="Van Alen T."/>
            <person name="Hackstein J.H."/>
            <person name="Baker S.E."/>
            <person name="Grigoriev I.V."/>
            <person name="O'Malley M.A."/>
        </authorList>
    </citation>
    <scope>NUCLEOTIDE SEQUENCE [LARGE SCALE GENOMIC DNA]</scope>
    <source>
        <strain evidence="2 3">G1</strain>
    </source>
</reference>
<dbReference type="EMBL" id="MCOG01000180">
    <property type="protein sequence ID" value="ORY29391.1"/>
    <property type="molecule type" value="Genomic_DNA"/>
</dbReference>
<protein>
    <recommendedName>
        <fullName evidence="4">Scaffoldin</fullName>
    </recommendedName>
</protein>
<keyword evidence="1" id="KW-0732">Signal</keyword>
<evidence type="ECO:0000313" key="2">
    <source>
        <dbReference type="EMBL" id="ORY29391.1"/>
    </source>
</evidence>